<evidence type="ECO:0000256" key="1">
    <source>
        <dbReference type="SAM" id="MobiDB-lite"/>
    </source>
</evidence>
<reference evidence="2 3" key="1">
    <citation type="submission" date="2019-12" db="EMBL/GenBank/DDBJ databases">
        <title>Whole genome shotgun sequence of Streptomyces libani subsp. libani NBRC 13452.</title>
        <authorList>
            <person name="Ichikawa N."/>
            <person name="Kimura A."/>
            <person name="Kitahashi Y."/>
            <person name="Komaki H."/>
            <person name="Tamura T."/>
        </authorList>
    </citation>
    <scope>NUCLEOTIDE SEQUENCE [LARGE SCALE GENOMIC DNA]</scope>
    <source>
        <strain evidence="2 3">NBRC 13452</strain>
    </source>
</reference>
<feature type="compositionally biased region" description="Basic residues" evidence="1">
    <location>
        <begin position="43"/>
        <end position="53"/>
    </location>
</feature>
<protein>
    <submittedName>
        <fullName evidence="2">Uncharacterized protein</fullName>
    </submittedName>
</protein>
<dbReference type="EMBL" id="BLIP01000003">
    <property type="protein sequence ID" value="GFE26587.1"/>
    <property type="molecule type" value="Genomic_DNA"/>
</dbReference>
<name>A0A640TSI7_STRNI</name>
<dbReference type="AlphaFoldDB" id="A0A640TSI7"/>
<proteinExistence type="predicted"/>
<organism evidence="2 3">
    <name type="scientific">Streptomyces nigrescens</name>
    <dbReference type="NCBI Taxonomy" id="1920"/>
    <lineage>
        <taxon>Bacteria</taxon>
        <taxon>Bacillati</taxon>
        <taxon>Actinomycetota</taxon>
        <taxon>Actinomycetes</taxon>
        <taxon>Kitasatosporales</taxon>
        <taxon>Streptomycetaceae</taxon>
        <taxon>Streptomyces</taxon>
    </lineage>
</organism>
<comment type="caution">
    <text evidence="2">The sequence shown here is derived from an EMBL/GenBank/DDBJ whole genome shotgun (WGS) entry which is preliminary data.</text>
</comment>
<feature type="region of interest" description="Disordered" evidence="1">
    <location>
        <begin position="43"/>
        <end position="79"/>
    </location>
</feature>
<sequence length="79" mass="8592">MGAVRGRTVRRRACGPWRETISLGAPERAGKAAVEAIFPSAPGRRKGFIRGRGGRTEDARARARPAQRSGLRHLVLTDD</sequence>
<accession>A0A640TSI7</accession>
<evidence type="ECO:0000313" key="3">
    <source>
        <dbReference type="Proteomes" id="UP000429552"/>
    </source>
</evidence>
<evidence type="ECO:0000313" key="2">
    <source>
        <dbReference type="EMBL" id="GFE26587.1"/>
    </source>
</evidence>
<gene>
    <name evidence="2" type="ORF">Sliba_70400</name>
</gene>
<dbReference type="Proteomes" id="UP000429552">
    <property type="component" value="Unassembled WGS sequence"/>
</dbReference>